<evidence type="ECO:0000259" key="7">
    <source>
        <dbReference type="Pfam" id="PF13190"/>
    </source>
</evidence>
<evidence type="ECO:0000256" key="5">
    <source>
        <dbReference type="ARBA" id="ARBA00023136"/>
    </source>
</evidence>
<gene>
    <name evidence="8" type="ORF">MNBD_DELTA03-1538</name>
</gene>
<protein>
    <recommendedName>
        <fullName evidence="7">PDGLE domain-containing protein</fullName>
    </recommendedName>
</protein>
<keyword evidence="5 6" id="KW-0472">Membrane</keyword>
<evidence type="ECO:0000256" key="2">
    <source>
        <dbReference type="ARBA" id="ARBA00022475"/>
    </source>
</evidence>
<proteinExistence type="predicted"/>
<keyword evidence="2" id="KW-1003">Cell membrane</keyword>
<dbReference type="InterPro" id="IPR025937">
    <property type="entry name" value="PDGLE_dom"/>
</dbReference>
<reference evidence="8" key="1">
    <citation type="submission" date="2018-06" db="EMBL/GenBank/DDBJ databases">
        <authorList>
            <person name="Zhirakovskaya E."/>
        </authorList>
    </citation>
    <scope>NUCLEOTIDE SEQUENCE</scope>
</reference>
<evidence type="ECO:0000256" key="6">
    <source>
        <dbReference type="SAM" id="Phobius"/>
    </source>
</evidence>
<evidence type="ECO:0000256" key="1">
    <source>
        <dbReference type="ARBA" id="ARBA00004236"/>
    </source>
</evidence>
<feature type="domain" description="PDGLE" evidence="7">
    <location>
        <begin position="5"/>
        <end position="96"/>
    </location>
</feature>
<comment type="subcellular location">
    <subcellularLocation>
        <location evidence="1">Cell membrane</location>
    </subcellularLocation>
</comment>
<evidence type="ECO:0000256" key="3">
    <source>
        <dbReference type="ARBA" id="ARBA00022692"/>
    </source>
</evidence>
<accession>A0A3B0VYC0</accession>
<feature type="transmembrane region" description="Helical" evidence="6">
    <location>
        <begin position="73"/>
        <end position="96"/>
    </location>
</feature>
<dbReference type="AlphaFoldDB" id="A0A3B0VYC0"/>
<dbReference type="GO" id="GO:0005886">
    <property type="term" value="C:plasma membrane"/>
    <property type="evidence" value="ECO:0007669"/>
    <property type="project" value="UniProtKB-SubCell"/>
</dbReference>
<evidence type="ECO:0000256" key="4">
    <source>
        <dbReference type="ARBA" id="ARBA00022989"/>
    </source>
</evidence>
<organism evidence="8">
    <name type="scientific">hydrothermal vent metagenome</name>
    <dbReference type="NCBI Taxonomy" id="652676"/>
    <lineage>
        <taxon>unclassified sequences</taxon>
        <taxon>metagenomes</taxon>
        <taxon>ecological metagenomes</taxon>
    </lineage>
</organism>
<sequence length="105" mass="11392">MKGIKKLWIGLGLLALISPLGLLATNTAWGEWGSDELTKLLGYVPAGMVKFSDIWKAPFADYSIPQAGDKPGYIISALIGMGLIVIITWLLGHILAQKAQKTRKQ</sequence>
<evidence type="ECO:0000313" key="8">
    <source>
        <dbReference type="EMBL" id="VAW37266.1"/>
    </source>
</evidence>
<dbReference type="Pfam" id="PF13190">
    <property type="entry name" value="PDGLE"/>
    <property type="match status" value="1"/>
</dbReference>
<dbReference type="EMBL" id="UOEX01000205">
    <property type="protein sequence ID" value="VAW37266.1"/>
    <property type="molecule type" value="Genomic_DNA"/>
</dbReference>
<keyword evidence="4 6" id="KW-1133">Transmembrane helix</keyword>
<name>A0A3B0VYC0_9ZZZZ</name>
<keyword evidence="3 6" id="KW-0812">Transmembrane</keyword>